<evidence type="ECO:0000313" key="3">
    <source>
        <dbReference type="Proteomes" id="UP000636956"/>
    </source>
</evidence>
<organism evidence="2 3">
    <name type="scientific">Agromyces bauzanensis</name>
    <dbReference type="NCBI Taxonomy" id="1308924"/>
    <lineage>
        <taxon>Bacteria</taxon>
        <taxon>Bacillati</taxon>
        <taxon>Actinomycetota</taxon>
        <taxon>Actinomycetes</taxon>
        <taxon>Micrococcales</taxon>
        <taxon>Microbacteriaceae</taxon>
        <taxon>Agromyces</taxon>
    </lineage>
</organism>
<dbReference type="Proteomes" id="UP000636956">
    <property type="component" value="Unassembled WGS sequence"/>
</dbReference>
<dbReference type="Pfam" id="PF16976">
    <property type="entry name" value="RcpC"/>
    <property type="match status" value="1"/>
</dbReference>
<dbReference type="EMBL" id="BMMD01000014">
    <property type="protein sequence ID" value="GGJ86006.1"/>
    <property type="molecule type" value="Genomic_DNA"/>
</dbReference>
<dbReference type="RefSeq" id="WP_188743799.1">
    <property type="nucleotide sequence ID" value="NZ_BAABFW010000017.1"/>
</dbReference>
<dbReference type="AlphaFoldDB" id="A0A917PP88"/>
<name>A0A917PP88_9MICO</name>
<reference evidence="2" key="1">
    <citation type="journal article" date="2014" name="Int. J. Syst. Evol. Microbiol.">
        <title>Complete genome sequence of Corynebacterium casei LMG S-19264T (=DSM 44701T), isolated from a smear-ripened cheese.</title>
        <authorList>
            <consortium name="US DOE Joint Genome Institute (JGI-PGF)"/>
            <person name="Walter F."/>
            <person name="Albersmeier A."/>
            <person name="Kalinowski J."/>
            <person name="Ruckert C."/>
        </authorList>
    </citation>
    <scope>NUCLEOTIDE SEQUENCE</scope>
    <source>
        <strain evidence="2">CGMCC 1.8984</strain>
    </source>
</reference>
<feature type="domain" description="Flp pilus assembly protein RcpC/CpaB" evidence="1">
    <location>
        <begin position="117"/>
        <end position="216"/>
    </location>
</feature>
<dbReference type="InterPro" id="IPR031571">
    <property type="entry name" value="RcpC_dom"/>
</dbReference>
<sequence>MKTRIIGAVVALVLAVVGAFVLINYVQGADARAAEGAELVDVYIVDELIPRGAAGESIEEFVRVDSVPERTVAEGNVTNLADLNGLVTEADLLPGEQLLEDRFIDPAALAAQGEVPVPAGMQEATFTLTVDRVVGGAVVPGSRVGVVMTYAPPAGDGAAGDSQARFALNGVLVTKVQAGTSITTGEDENESTTANQLMVTVALSTHDIEKWAWAAEGNAGVWLTLQNEATDVGGSSPASGSNIYE</sequence>
<evidence type="ECO:0000313" key="2">
    <source>
        <dbReference type="EMBL" id="GGJ86006.1"/>
    </source>
</evidence>
<evidence type="ECO:0000259" key="1">
    <source>
        <dbReference type="Pfam" id="PF16976"/>
    </source>
</evidence>
<gene>
    <name evidence="2" type="ORF">GCM10011372_25430</name>
</gene>
<proteinExistence type="predicted"/>
<keyword evidence="3" id="KW-1185">Reference proteome</keyword>
<comment type="caution">
    <text evidence="2">The sequence shown here is derived from an EMBL/GenBank/DDBJ whole genome shotgun (WGS) entry which is preliminary data.</text>
</comment>
<reference evidence="2" key="2">
    <citation type="submission" date="2020-09" db="EMBL/GenBank/DDBJ databases">
        <authorList>
            <person name="Sun Q."/>
            <person name="Zhou Y."/>
        </authorList>
    </citation>
    <scope>NUCLEOTIDE SEQUENCE</scope>
    <source>
        <strain evidence="2">CGMCC 1.8984</strain>
    </source>
</reference>
<accession>A0A917PP88</accession>
<protein>
    <recommendedName>
        <fullName evidence="1">Flp pilus assembly protein RcpC/CpaB domain-containing protein</fullName>
    </recommendedName>
</protein>